<dbReference type="GO" id="GO:0005506">
    <property type="term" value="F:iron ion binding"/>
    <property type="evidence" value="ECO:0007669"/>
    <property type="project" value="InterPro"/>
</dbReference>
<reference evidence="4" key="1">
    <citation type="journal article" date="2023" name="Int. J. Syst. Evol. Microbiol.">
        <title>&lt;i&gt;Holtiella tumoricola&lt;/i&gt; gen. nov. sp. nov., isolated from a human clinical sample.</title>
        <authorList>
            <person name="Allen-Vercoe E."/>
            <person name="Daigneault M.C."/>
            <person name="Vancuren S.J."/>
            <person name="Cochrane K."/>
            <person name="O'Neal L.L."/>
            <person name="Sankaranarayanan K."/>
            <person name="Lawson P.A."/>
        </authorList>
    </citation>
    <scope>NUCLEOTIDE SEQUENCE</scope>
    <source>
        <strain evidence="4">CC70A</strain>
    </source>
</reference>
<dbReference type="EMBL" id="JAQIFT010000007">
    <property type="protein sequence ID" value="MDA3730118.1"/>
    <property type="molecule type" value="Genomic_DNA"/>
</dbReference>
<evidence type="ECO:0000256" key="2">
    <source>
        <dbReference type="ARBA" id="ARBA00023002"/>
    </source>
</evidence>
<dbReference type="RefSeq" id="WP_271010845.1">
    <property type="nucleotide sequence ID" value="NZ_JAQIFT010000007.1"/>
</dbReference>
<dbReference type="GO" id="GO:0016491">
    <property type="term" value="F:oxidoreductase activity"/>
    <property type="evidence" value="ECO:0007669"/>
    <property type="project" value="UniProtKB-KW"/>
</dbReference>
<gene>
    <name evidence="4" type="ORF">PBV87_01135</name>
</gene>
<dbReference type="SMART" id="SM01008">
    <property type="entry name" value="Ald_Xan_dh_C"/>
    <property type="match status" value="1"/>
</dbReference>
<dbReference type="Proteomes" id="UP001169242">
    <property type="component" value="Unassembled WGS sequence"/>
</dbReference>
<accession>A0AA42DJG5</accession>
<organism evidence="4 5">
    <name type="scientific">Holtiella tumoricola</name>
    <dbReference type="NCBI Taxonomy" id="3018743"/>
    <lineage>
        <taxon>Bacteria</taxon>
        <taxon>Bacillati</taxon>
        <taxon>Bacillota</taxon>
        <taxon>Clostridia</taxon>
        <taxon>Lachnospirales</taxon>
        <taxon>Cellulosilyticaceae</taxon>
        <taxon>Holtiella</taxon>
    </lineage>
</organism>
<evidence type="ECO:0000313" key="5">
    <source>
        <dbReference type="Proteomes" id="UP001169242"/>
    </source>
</evidence>
<dbReference type="InterPro" id="IPR036856">
    <property type="entry name" value="Ald_Oxase/Xan_DH_a/b_sf"/>
</dbReference>
<comment type="caution">
    <text evidence="4">The sequence shown here is derived from an EMBL/GenBank/DDBJ whole genome shotgun (WGS) entry which is preliminary data.</text>
</comment>
<dbReference type="PANTHER" id="PTHR11908">
    <property type="entry name" value="XANTHINE DEHYDROGENASE"/>
    <property type="match status" value="1"/>
</dbReference>
<sequence length="759" mass="83495">MKVVNQKVVKVDAMALLTGKPVYTEDLMPKECLVVKILRSPHAYAKIKSINKQIALKVPGIEAIYTYEDVPQTRFTLAGQTYPEPSPYDRLILDEYVRYVGDPVAIIAGTSEKAVDKALRIIKVEYEKMEPVLDMEKSIDHPSVIHPEDNYSLNFDIGNEVKRNICSSGHFGHGDIEAAWSESDVIVEETYHTKANAQAMMEPFKTYTYLDHQNRLTVVSSTQIPFHLRHILSRALEMPKSKVRIIKPRIGGGFGAKQTAASEMFAAFVTMKTGKPAGIVFTREECFRASNSRHEMKIKVKIGSDKEGNIKGIQIYTLSNAGAYGEHASTTIGLVAHKTMPLYNKAKAYLFDYDVVYTNTMGGGAFRGYGATQGTFAVESTVNQLAEKLGMDPVELRLKNIGEVGEIMPAYYGEELKSTKLKECLEKGRELIGWEEKYPSKEVSKDKVRSVGVAMTMQGSALANLDVSAVEMRLNDDGFYTLMIGATDMGTGCDTILAQIAAEVLDCNVERIIVPGVDTDYSPFDPGSYASRTTYLTGMSVIKASEMLRDKMLVAAATFLQVSKDDITFDGYLFETIDGDKVLTLDQLGAQQVVGGECDYISVTTAHTSQSSPPPFMAGFVELELDKQTGKIELIDYVGVVDCGTVINKNLARIQAEGGIAQGIGMAMYEDVRYNAQGKMMNNNFMQYKIPTRLDVGNIRVDFESSYEPTGPFGAKSIGEVVINTPSPAIAHAVYNASNVYVTSLPITPEKVLMGMLNQ</sequence>
<name>A0AA42DJG5_9FIRM</name>
<dbReference type="SUPFAM" id="SSF54665">
    <property type="entry name" value="CO dehydrogenase molybdoprotein N-domain-like"/>
    <property type="match status" value="1"/>
</dbReference>
<dbReference type="InterPro" id="IPR008274">
    <property type="entry name" value="AldOxase/xan_DH_MoCoBD1"/>
</dbReference>
<dbReference type="InterPro" id="IPR000674">
    <property type="entry name" value="Ald_Oxase/Xan_DH_a/b"/>
</dbReference>
<keyword evidence="1" id="KW-0500">Molybdenum</keyword>
<dbReference type="InterPro" id="IPR037165">
    <property type="entry name" value="AldOxase/xan_DH_Mopterin-bd_sf"/>
</dbReference>
<dbReference type="PANTHER" id="PTHR11908:SF132">
    <property type="entry name" value="ALDEHYDE OXIDASE 1-RELATED"/>
    <property type="match status" value="1"/>
</dbReference>
<evidence type="ECO:0000313" key="4">
    <source>
        <dbReference type="EMBL" id="MDA3730118.1"/>
    </source>
</evidence>
<keyword evidence="2" id="KW-0560">Oxidoreductase</keyword>
<dbReference type="Pfam" id="PF01315">
    <property type="entry name" value="Ald_Xan_dh_C"/>
    <property type="match status" value="1"/>
</dbReference>
<dbReference type="InterPro" id="IPR016208">
    <property type="entry name" value="Ald_Oxase/xanthine_DH-like"/>
</dbReference>
<dbReference type="Gene3D" id="3.30.365.10">
    <property type="entry name" value="Aldehyde oxidase/xanthine dehydrogenase, molybdopterin binding domain"/>
    <property type="match status" value="4"/>
</dbReference>
<feature type="domain" description="Aldehyde oxidase/xanthine dehydrogenase a/b hammerhead" evidence="3">
    <location>
        <begin position="18"/>
        <end position="130"/>
    </location>
</feature>
<dbReference type="InterPro" id="IPR046867">
    <property type="entry name" value="AldOxase/xan_DH_MoCoBD2"/>
</dbReference>
<dbReference type="Gene3D" id="3.90.1170.50">
    <property type="entry name" value="Aldehyde oxidase/xanthine dehydrogenase, a/b hammerhead"/>
    <property type="match status" value="1"/>
</dbReference>
<keyword evidence="5" id="KW-1185">Reference proteome</keyword>
<dbReference type="SUPFAM" id="SSF56003">
    <property type="entry name" value="Molybdenum cofactor-binding domain"/>
    <property type="match status" value="1"/>
</dbReference>
<dbReference type="AlphaFoldDB" id="A0AA42DJG5"/>
<proteinExistence type="predicted"/>
<protein>
    <submittedName>
        <fullName evidence="4">Molybdopterin-dependent oxidoreductase</fullName>
    </submittedName>
</protein>
<dbReference type="Pfam" id="PF02738">
    <property type="entry name" value="MoCoBD_1"/>
    <property type="match status" value="1"/>
</dbReference>
<evidence type="ECO:0000259" key="3">
    <source>
        <dbReference type="SMART" id="SM01008"/>
    </source>
</evidence>
<dbReference type="Pfam" id="PF20256">
    <property type="entry name" value="MoCoBD_2"/>
    <property type="match status" value="1"/>
</dbReference>
<evidence type="ECO:0000256" key="1">
    <source>
        <dbReference type="ARBA" id="ARBA00022505"/>
    </source>
</evidence>